<dbReference type="RefSeq" id="WP_071090719.1">
    <property type="nucleotide sequence ID" value="NZ_MBLM01000163.1"/>
</dbReference>
<evidence type="ECO:0000256" key="2">
    <source>
        <dbReference type="SAM" id="Phobius"/>
    </source>
</evidence>
<dbReference type="Proteomes" id="UP000179627">
    <property type="component" value="Unassembled WGS sequence"/>
</dbReference>
<keyword evidence="2" id="KW-0812">Transmembrane</keyword>
<keyword evidence="2" id="KW-0472">Membrane</keyword>
<feature type="region of interest" description="Disordered" evidence="1">
    <location>
        <begin position="290"/>
        <end position="377"/>
    </location>
</feature>
<comment type="caution">
    <text evidence="3">The sequence shown here is derived from an EMBL/GenBank/DDBJ whole genome shotgun (WGS) entry which is preliminary data.</text>
</comment>
<name>A0A1S1Q702_9ACTN</name>
<evidence type="ECO:0000313" key="3">
    <source>
        <dbReference type="EMBL" id="OHV29251.1"/>
    </source>
</evidence>
<evidence type="ECO:0000313" key="4">
    <source>
        <dbReference type="Proteomes" id="UP000179627"/>
    </source>
</evidence>
<keyword evidence="2" id="KW-1133">Transmembrane helix</keyword>
<dbReference type="OrthoDB" id="3213467at2"/>
<evidence type="ECO:0000256" key="1">
    <source>
        <dbReference type="SAM" id="MobiDB-lite"/>
    </source>
</evidence>
<reference evidence="4" key="1">
    <citation type="submission" date="2016-07" db="EMBL/GenBank/DDBJ databases">
        <title>Sequence Frankia sp. strain CcI1.17.</title>
        <authorList>
            <person name="Ghodhbane-Gtari F."/>
            <person name="Swanson E."/>
            <person name="Gueddou A."/>
            <person name="Morris K."/>
            <person name="Hezbri K."/>
            <person name="Ktari A."/>
            <person name="Nouioui I."/>
            <person name="Abebe-Akele F."/>
            <person name="Simpson S."/>
            <person name="Thomas K."/>
            <person name="Gtari M."/>
            <person name="Tisa L.S."/>
            <person name="Hurst S."/>
        </authorList>
    </citation>
    <scope>NUCLEOTIDE SEQUENCE [LARGE SCALE GENOMIC DNA]</scope>
    <source>
        <strain evidence="4">Cc1.17</strain>
    </source>
</reference>
<organism evidence="3 4">
    <name type="scientific">Parafrankia colletiae</name>
    <dbReference type="NCBI Taxonomy" id="573497"/>
    <lineage>
        <taxon>Bacteria</taxon>
        <taxon>Bacillati</taxon>
        <taxon>Actinomycetota</taxon>
        <taxon>Actinomycetes</taxon>
        <taxon>Frankiales</taxon>
        <taxon>Frankiaceae</taxon>
        <taxon>Parafrankia</taxon>
    </lineage>
</organism>
<accession>A0A1S1Q702</accession>
<dbReference type="EMBL" id="MBLM01000163">
    <property type="protein sequence ID" value="OHV29251.1"/>
    <property type="molecule type" value="Genomic_DNA"/>
</dbReference>
<feature type="transmembrane region" description="Helical" evidence="2">
    <location>
        <begin position="37"/>
        <end position="55"/>
    </location>
</feature>
<feature type="region of interest" description="Disordered" evidence="1">
    <location>
        <begin position="123"/>
        <end position="155"/>
    </location>
</feature>
<keyword evidence="4" id="KW-1185">Reference proteome</keyword>
<feature type="transmembrane region" description="Helical" evidence="2">
    <location>
        <begin position="12"/>
        <end position="30"/>
    </location>
</feature>
<feature type="transmembrane region" description="Helical" evidence="2">
    <location>
        <begin position="95"/>
        <end position="115"/>
    </location>
</feature>
<gene>
    <name evidence="3" type="ORF">CC117_07700</name>
</gene>
<dbReference type="AlphaFoldDB" id="A0A1S1Q702"/>
<feature type="compositionally biased region" description="Low complexity" evidence="1">
    <location>
        <begin position="294"/>
        <end position="307"/>
    </location>
</feature>
<feature type="compositionally biased region" description="Pro residues" evidence="1">
    <location>
        <begin position="340"/>
        <end position="349"/>
    </location>
</feature>
<protein>
    <submittedName>
        <fullName evidence="3">Uncharacterized protein</fullName>
    </submittedName>
</protein>
<proteinExistence type="predicted"/>
<sequence>MNVLAFNGPHPVLSVGVAVLLGVALTVLTARLRKFRAAFLFVVVTLLLAGAAGVGELAAREPVGAATGGSAAPLGVPPEHLAERAPGDDLDGGSLVLTVLGVVLVLLGTAVWALWARRYERRSAGPAAGGGGTRTRPDPTAARWTHTPLPTPRRQVDDQPTIITVLDDVATYAGPADDDGWPDAFDPQEGREGEALVVLPHGSRRSWDEPILENLNARIGRVTRLYLSAVRHRPGRPAKVDMLAPDTRHFVCALTNMLDLFGGREPATRMETLVAAVREAEDRWAVVGVRADRPASSQPASRAAADDTGTDRDAGSGSGTADQDRERPRAPVAKHRVRIPPRPPVPPSPDLGDDGPHPRPARRQPGEHPPGRPRLRS</sequence>